<keyword evidence="4" id="KW-0732">Signal</keyword>
<dbReference type="CDD" id="cd13585">
    <property type="entry name" value="PBP2_TMBP_like"/>
    <property type="match status" value="1"/>
</dbReference>
<comment type="similarity">
    <text evidence="2">Belongs to the bacterial solute-binding protein 1 family.</text>
</comment>
<dbReference type="PROSITE" id="PS51257">
    <property type="entry name" value="PROKAR_LIPOPROTEIN"/>
    <property type="match status" value="1"/>
</dbReference>
<dbReference type="InterPro" id="IPR050490">
    <property type="entry name" value="Bact_solute-bd_prot1"/>
</dbReference>
<evidence type="ECO:0000256" key="1">
    <source>
        <dbReference type="ARBA" id="ARBA00004196"/>
    </source>
</evidence>
<evidence type="ECO:0000256" key="4">
    <source>
        <dbReference type="ARBA" id="ARBA00022729"/>
    </source>
</evidence>
<dbReference type="Proteomes" id="UP000295680">
    <property type="component" value="Unassembled WGS sequence"/>
</dbReference>
<dbReference type="PANTHER" id="PTHR43649:SF31">
    <property type="entry name" value="SN-GLYCEROL-3-PHOSPHATE-BINDING PERIPLASMIC PROTEIN UGPB"/>
    <property type="match status" value="1"/>
</dbReference>
<proteinExistence type="inferred from homology"/>
<evidence type="ECO:0000313" key="6">
    <source>
        <dbReference type="Proteomes" id="UP000295680"/>
    </source>
</evidence>
<dbReference type="Gene3D" id="3.40.190.10">
    <property type="entry name" value="Periplasmic binding protein-like II"/>
    <property type="match status" value="1"/>
</dbReference>
<dbReference type="SUPFAM" id="SSF53850">
    <property type="entry name" value="Periplasmic binding protein-like II"/>
    <property type="match status" value="1"/>
</dbReference>
<organism evidence="5 6">
    <name type="scientific">Actinocrispum wychmicini</name>
    <dbReference type="NCBI Taxonomy" id="1213861"/>
    <lineage>
        <taxon>Bacteria</taxon>
        <taxon>Bacillati</taxon>
        <taxon>Actinomycetota</taxon>
        <taxon>Actinomycetes</taxon>
        <taxon>Pseudonocardiales</taxon>
        <taxon>Pseudonocardiaceae</taxon>
        <taxon>Actinocrispum</taxon>
    </lineage>
</organism>
<protein>
    <submittedName>
        <fullName evidence="5">Multiple sugar transport system substrate-binding protein</fullName>
    </submittedName>
</protein>
<name>A0A4R2J5V3_9PSEU</name>
<dbReference type="AlphaFoldDB" id="A0A4R2J5V3"/>
<dbReference type="OrthoDB" id="1650177at2"/>
<evidence type="ECO:0000256" key="3">
    <source>
        <dbReference type="ARBA" id="ARBA00022448"/>
    </source>
</evidence>
<accession>A0A4R2J5V3</accession>
<dbReference type="RefSeq" id="WP_132123294.1">
    <property type="nucleotide sequence ID" value="NZ_SLWS01000009.1"/>
</dbReference>
<gene>
    <name evidence="5" type="ORF">EV192_109302</name>
</gene>
<evidence type="ECO:0000313" key="5">
    <source>
        <dbReference type="EMBL" id="TCO54321.1"/>
    </source>
</evidence>
<keyword evidence="3" id="KW-0813">Transport</keyword>
<dbReference type="GO" id="GO:0030313">
    <property type="term" value="C:cell envelope"/>
    <property type="evidence" value="ECO:0007669"/>
    <property type="project" value="UniProtKB-SubCell"/>
</dbReference>
<reference evidence="5 6" key="1">
    <citation type="submission" date="2019-03" db="EMBL/GenBank/DDBJ databases">
        <title>Genomic Encyclopedia of Type Strains, Phase IV (KMG-IV): sequencing the most valuable type-strain genomes for metagenomic binning, comparative biology and taxonomic classification.</title>
        <authorList>
            <person name="Goeker M."/>
        </authorList>
    </citation>
    <scope>NUCLEOTIDE SEQUENCE [LARGE SCALE GENOMIC DNA]</scope>
    <source>
        <strain evidence="5 6">DSM 45934</strain>
    </source>
</reference>
<evidence type="ECO:0000256" key="2">
    <source>
        <dbReference type="ARBA" id="ARBA00008520"/>
    </source>
</evidence>
<comment type="caution">
    <text evidence="5">The sequence shown here is derived from an EMBL/GenBank/DDBJ whole genome shotgun (WGS) entry which is preliminary data.</text>
</comment>
<dbReference type="InterPro" id="IPR006059">
    <property type="entry name" value="SBP"/>
</dbReference>
<keyword evidence="6" id="KW-1185">Reference proteome</keyword>
<dbReference type="Pfam" id="PF01547">
    <property type="entry name" value="SBP_bac_1"/>
    <property type="match status" value="1"/>
</dbReference>
<dbReference type="PANTHER" id="PTHR43649">
    <property type="entry name" value="ARABINOSE-BINDING PROTEIN-RELATED"/>
    <property type="match status" value="1"/>
</dbReference>
<comment type="subcellular location">
    <subcellularLocation>
        <location evidence="1">Cell envelope</location>
    </subcellularLocation>
</comment>
<keyword evidence="5" id="KW-0762">Sugar transport</keyword>
<sequence>MIRSRLAGVALAIVVTAGCATEESGAAVTLNYAMWVANQVPPYQKCADAFHAKNPSITVKITQTGWTDYWQNLTTQVVSGEAPDVFRDSVAYYPTYQKNNQIRDITPMVQRDHVDLARYQPGLADLWVRDGKRYGLPLDWDTIAVVYNTELVKQAGVDLSDLSWNPRDGGDFERALAKLTVDTAGRRADQPGFDKNNVKTFGFIPDLASGANGQTSWGNFAVSNGFTFTDRNPFGTHYNYDDPRFVETIGWFAGLAGKGISPPYDKTGRLGSQALLESGRAAIGITGSWMATTYLDDQKQKFAFAPLPKGPVGRRSAINSVSDAIYAGTKHPEEAWKWVQFTGSAECQDLVADSAVVLPAIKSSSDRALAAHKAAGRDVQVFLDEANAPAGTFQLPLTDNAERISELVQSAMDTVWLGQSTAKDAMTKVNGDVNALFK</sequence>
<dbReference type="EMBL" id="SLWS01000009">
    <property type="protein sequence ID" value="TCO54321.1"/>
    <property type="molecule type" value="Genomic_DNA"/>
</dbReference>